<dbReference type="PANTHER" id="PTHR12289">
    <property type="entry name" value="METAXIN RELATED"/>
    <property type="match status" value="1"/>
</dbReference>
<dbReference type="PANTHER" id="PTHR12289:SF41">
    <property type="entry name" value="FAILED AXON CONNECTIONS-RELATED"/>
    <property type="match status" value="1"/>
</dbReference>
<name>A0ABD2KYU7_9BILA</name>
<comment type="caution">
    <text evidence="2">The sequence shown here is derived from an EMBL/GenBank/DDBJ whole genome shotgun (WGS) entry which is preliminary data.</text>
</comment>
<sequence length="543" mass="62235">MFCRFPLPFSFACPLFFLLLSSNLVLRVGGVFKLLDGQAKLVSNPKLGVVYLFQFPRTSTTPSQAPYNLMVETWLHWKKIPFHRISNQLFLGSHSKGTAPFAYFNDEYIDGSTEIIKTVGQHFGKYQLDEDEEELMKKILEMFNILMVDRAAGLEWMVEDEALVEIIVPQMLTDEQLKAQLSNYSLKKSENFWKRYFDAFNGKEKEKEQFVKDFLEEDGKRWTDFSKSLRKVINDTMQVVLTEKVNGKPNSSNPTGNSQAKLKVYLAKHNLKKVTAELKSLWNEMTELVKQNQNKSQTMPDAALFGILTQFFETKMNLKELEEFSVNEGPLFEFTKNVKQTLGFADNSKWEALTKRPWQLNFDTEFIFGFTGDDSSKYNGPYKLELDDLETIDQCIRHDKSIVAFSDTCKVQYPPEVVESAKALLDIVNEQKTSPKQQQHAQAVFSVLAAYLCNVGKGKSQKSDCGKKHLDKAKELYTKMGHKEIESEMKKARRTVFDTIIAYNDAKTGEAVHEAIVAVRKEISKGTEQAIKWTNPADLTNEY</sequence>
<feature type="chain" id="PRO_5044832602" evidence="1">
    <location>
        <begin position="31"/>
        <end position="543"/>
    </location>
</feature>
<evidence type="ECO:0000313" key="3">
    <source>
        <dbReference type="Proteomes" id="UP001620626"/>
    </source>
</evidence>
<keyword evidence="1" id="KW-0732">Signal</keyword>
<organism evidence="2 3">
    <name type="scientific">Heterodera trifolii</name>
    <dbReference type="NCBI Taxonomy" id="157864"/>
    <lineage>
        <taxon>Eukaryota</taxon>
        <taxon>Metazoa</taxon>
        <taxon>Ecdysozoa</taxon>
        <taxon>Nematoda</taxon>
        <taxon>Chromadorea</taxon>
        <taxon>Rhabditida</taxon>
        <taxon>Tylenchina</taxon>
        <taxon>Tylenchomorpha</taxon>
        <taxon>Tylenchoidea</taxon>
        <taxon>Heteroderidae</taxon>
        <taxon>Heteroderinae</taxon>
        <taxon>Heterodera</taxon>
    </lineage>
</organism>
<accession>A0ABD2KYU7</accession>
<reference evidence="2 3" key="1">
    <citation type="submission" date="2024-10" db="EMBL/GenBank/DDBJ databases">
        <authorList>
            <person name="Kim D."/>
        </authorList>
    </citation>
    <scope>NUCLEOTIDE SEQUENCE [LARGE SCALE GENOMIC DNA]</scope>
    <source>
        <strain evidence="2">BH-2024</strain>
    </source>
</reference>
<dbReference type="AlphaFoldDB" id="A0ABD2KYU7"/>
<evidence type="ECO:0000313" key="2">
    <source>
        <dbReference type="EMBL" id="KAL3108137.1"/>
    </source>
</evidence>
<keyword evidence="3" id="KW-1185">Reference proteome</keyword>
<dbReference type="Proteomes" id="UP001620626">
    <property type="component" value="Unassembled WGS sequence"/>
</dbReference>
<dbReference type="InterPro" id="IPR050931">
    <property type="entry name" value="Mito_Protein_Transport_Metaxin"/>
</dbReference>
<feature type="signal peptide" evidence="1">
    <location>
        <begin position="1"/>
        <end position="30"/>
    </location>
</feature>
<gene>
    <name evidence="2" type="ORF">niasHT_016328</name>
</gene>
<proteinExistence type="predicted"/>
<dbReference type="EMBL" id="JBICBT010000595">
    <property type="protein sequence ID" value="KAL3108137.1"/>
    <property type="molecule type" value="Genomic_DNA"/>
</dbReference>
<evidence type="ECO:0000256" key="1">
    <source>
        <dbReference type="SAM" id="SignalP"/>
    </source>
</evidence>
<protein>
    <submittedName>
        <fullName evidence="2">Uncharacterized protein</fullName>
    </submittedName>
</protein>